<accession>A0A6J4RKP7</accession>
<feature type="compositionally biased region" description="Pro residues" evidence="1">
    <location>
        <begin position="1"/>
        <end position="10"/>
    </location>
</feature>
<proteinExistence type="predicted"/>
<feature type="compositionally biased region" description="Basic residues" evidence="1">
    <location>
        <begin position="77"/>
        <end position="107"/>
    </location>
</feature>
<dbReference type="AlphaFoldDB" id="A0A6J4RKP7"/>
<reference evidence="2" key="1">
    <citation type="submission" date="2020-02" db="EMBL/GenBank/DDBJ databases">
        <authorList>
            <person name="Meier V. D."/>
        </authorList>
    </citation>
    <scope>NUCLEOTIDE SEQUENCE</scope>
    <source>
        <strain evidence="2">AVDCRST_MAG38</strain>
    </source>
</reference>
<feature type="compositionally biased region" description="Basic and acidic residues" evidence="1">
    <location>
        <begin position="59"/>
        <end position="76"/>
    </location>
</feature>
<protein>
    <submittedName>
        <fullName evidence="2">Uncharacterized protein</fullName>
    </submittedName>
</protein>
<gene>
    <name evidence="2" type="ORF">AVDCRST_MAG38-1655</name>
</gene>
<feature type="region of interest" description="Disordered" evidence="1">
    <location>
        <begin position="134"/>
        <end position="173"/>
    </location>
</feature>
<feature type="region of interest" description="Disordered" evidence="1">
    <location>
        <begin position="1"/>
        <end position="122"/>
    </location>
</feature>
<evidence type="ECO:0000313" key="2">
    <source>
        <dbReference type="EMBL" id="CAA9475747.1"/>
    </source>
</evidence>
<feature type="non-terminal residue" evidence="2">
    <location>
        <position position="173"/>
    </location>
</feature>
<feature type="compositionally biased region" description="Basic residues" evidence="1">
    <location>
        <begin position="154"/>
        <end position="163"/>
    </location>
</feature>
<dbReference type="EMBL" id="CADCVJ010000137">
    <property type="protein sequence ID" value="CAA9475747.1"/>
    <property type="molecule type" value="Genomic_DNA"/>
</dbReference>
<sequence>GRARPGPPPRAARGRAALRRALGRPRRRQLPPHRLPRPDAPVPVSRRLDRGGPGLARPRAPDRRGGAPLRRRDPPRPRPRRRRARGGARSRRGRRRLRPGRSRRLPRRPPAGPRALHEPASALVELQRDVDAGAAAGRRLRHRAAARVPGGPVPRRRAHRHPPRLAVHGGGPL</sequence>
<name>A0A6J4RKP7_9ACTN</name>
<feature type="non-terminal residue" evidence="2">
    <location>
        <position position="1"/>
    </location>
</feature>
<organism evidence="2">
    <name type="scientific">uncultured Solirubrobacteraceae bacterium</name>
    <dbReference type="NCBI Taxonomy" id="1162706"/>
    <lineage>
        <taxon>Bacteria</taxon>
        <taxon>Bacillati</taxon>
        <taxon>Actinomycetota</taxon>
        <taxon>Thermoleophilia</taxon>
        <taxon>Solirubrobacterales</taxon>
        <taxon>Solirubrobacteraceae</taxon>
        <taxon>environmental samples</taxon>
    </lineage>
</organism>
<feature type="compositionally biased region" description="Basic residues" evidence="1">
    <location>
        <begin position="12"/>
        <end position="35"/>
    </location>
</feature>
<evidence type="ECO:0000256" key="1">
    <source>
        <dbReference type="SAM" id="MobiDB-lite"/>
    </source>
</evidence>